<dbReference type="Gene3D" id="1.10.510.10">
    <property type="entry name" value="Transferase(Phosphotransferase) domain 1"/>
    <property type="match status" value="1"/>
</dbReference>
<dbReference type="InterPro" id="IPR053083">
    <property type="entry name" value="TF_kinase-domain_protein"/>
</dbReference>
<dbReference type="GO" id="GO:0004672">
    <property type="term" value="F:protein kinase activity"/>
    <property type="evidence" value="ECO:0007669"/>
    <property type="project" value="InterPro"/>
</dbReference>
<dbReference type="Proteomes" id="UP000254866">
    <property type="component" value="Unassembled WGS sequence"/>
</dbReference>
<gene>
    <name evidence="3" type="ORF">BP5553_02415</name>
</gene>
<name>A0A370U3T9_9HELO</name>
<dbReference type="SMART" id="SM00220">
    <property type="entry name" value="S_TKc"/>
    <property type="match status" value="1"/>
</dbReference>
<feature type="region of interest" description="Disordered" evidence="1">
    <location>
        <begin position="477"/>
        <end position="498"/>
    </location>
</feature>
<evidence type="ECO:0000313" key="4">
    <source>
        <dbReference type="Proteomes" id="UP000254866"/>
    </source>
</evidence>
<dbReference type="RefSeq" id="XP_031875092.1">
    <property type="nucleotide sequence ID" value="XM_032011038.1"/>
</dbReference>
<reference evidence="3 4" key="1">
    <citation type="journal article" date="2018" name="IMA Fungus">
        <title>IMA Genome-F 9: Draft genome sequence of Annulohypoxylon stygium, Aspergillus mulundensis, Berkeleyomyces basicola (syn. Thielaviopsis basicola), Ceratocystis smalleyi, two Cercospora beticola strains, Coleophoma cylindrospora, Fusarium fracticaudum, Phialophora cf. hyalina, and Morchella septimelata.</title>
        <authorList>
            <person name="Wingfield B.D."/>
            <person name="Bills G.F."/>
            <person name="Dong Y."/>
            <person name="Huang W."/>
            <person name="Nel W.J."/>
            <person name="Swalarsk-Parry B.S."/>
            <person name="Vaghefi N."/>
            <person name="Wilken P.M."/>
            <person name="An Z."/>
            <person name="de Beer Z.W."/>
            <person name="De Vos L."/>
            <person name="Chen L."/>
            <person name="Duong T.A."/>
            <person name="Gao Y."/>
            <person name="Hammerbacher A."/>
            <person name="Kikkert J.R."/>
            <person name="Li Y."/>
            <person name="Li H."/>
            <person name="Li K."/>
            <person name="Li Q."/>
            <person name="Liu X."/>
            <person name="Ma X."/>
            <person name="Naidoo K."/>
            <person name="Pethybridge S.J."/>
            <person name="Sun J."/>
            <person name="Steenkamp E.T."/>
            <person name="van der Nest M.A."/>
            <person name="van Wyk S."/>
            <person name="Wingfield M.J."/>
            <person name="Xiong C."/>
            <person name="Yue Q."/>
            <person name="Zhang X."/>
        </authorList>
    </citation>
    <scope>NUCLEOTIDE SEQUENCE [LARGE SCALE GENOMIC DNA]</scope>
    <source>
        <strain evidence="3 4">BP 5553</strain>
    </source>
</reference>
<dbReference type="AlphaFoldDB" id="A0A370U3T9"/>
<feature type="compositionally biased region" description="Acidic residues" evidence="1">
    <location>
        <begin position="849"/>
        <end position="859"/>
    </location>
</feature>
<dbReference type="Pfam" id="PF00069">
    <property type="entry name" value="Pkinase"/>
    <property type="match status" value="1"/>
</dbReference>
<proteinExistence type="predicted"/>
<dbReference type="PROSITE" id="PS00108">
    <property type="entry name" value="PROTEIN_KINASE_ST"/>
    <property type="match status" value="1"/>
</dbReference>
<dbReference type="GO" id="GO:0005524">
    <property type="term" value="F:ATP binding"/>
    <property type="evidence" value="ECO:0007669"/>
    <property type="project" value="InterPro"/>
</dbReference>
<evidence type="ECO:0000256" key="1">
    <source>
        <dbReference type="SAM" id="MobiDB-lite"/>
    </source>
</evidence>
<dbReference type="PANTHER" id="PTHR44305">
    <property type="entry name" value="SI:DKEY-192D15.2-RELATED"/>
    <property type="match status" value="1"/>
</dbReference>
<comment type="caution">
    <text evidence="3">The sequence shown here is derived from an EMBL/GenBank/DDBJ whole genome shotgun (WGS) entry which is preliminary data.</text>
</comment>
<dbReference type="EMBL" id="NPIC01000001">
    <property type="protein sequence ID" value="RDL42436.1"/>
    <property type="molecule type" value="Genomic_DNA"/>
</dbReference>
<accession>A0A370U3T9</accession>
<organism evidence="3 4">
    <name type="scientific">Venustampulla echinocandica</name>
    <dbReference type="NCBI Taxonomy" id="2656787"/>
    <lineage>
        <taxon>Eukaryota</taxon>
        <taxon>Fungi</taxon>
        <taxon>Dikarya</taxon>
        <taxon>Ascomycota</taxon>
        <taxon>Pezizomycotina</taxon>
        <taxon>Leotiomycetes</taxon>
        <taxon>Helotiales</taxon>
        <taxon>Pleuroascaceae</taxon>
        <taxon>Venustampulla</taxon>
    </lineage>
</organism>
<dbReference type="InterPro" id="IPR011009">
    <property type="entry name" value="Kinase-like_dom_sf"/>
</dbReference>
<sequence length="859" mass="98295">MLQRSRRIGGPGARENVEEYNSWKTHRDDPDFEDVAEIPSWYLHERRDTFITSRGVGEEESLDGELQPVMPKLRPQESLNQMHKDFLNLKIDELAINPEYIPFWRGVKILGQGGEGCVGLWEYNGPPEARQLPRNVAVKQSLGGAYSRALTHEGKIHWRMCRYMPTHIVRLLLEPKAAVPSDGLDPEFNGRFRRLIMEYFPLGSLWDLIDRRQLLAMPFEEVTLWRIFDCLVDGITVMSNGSEAVVDSATGNARFSLLPARSPLRSPEASEAKWQEVYHLDLKPANIMLGDRDMNHSWTPVAKVSDFGCSEAVPPKDKQTPRWKYGLRRPGTAGYHPPEQSTKRWEYLDWETSGVAGNYGPHTNVWAIGLIMWDLATLKDRTSEYEGPVQLKPFFPSWQISKRPAKGLTHGKYLQTVPRYSQTFKDLVYECLYEKPKHRPDVLELKGRICKAWKLADSAAGSKGELWKWFIPPEPATTNIPSPNSPSVSPRPPPSIRQPISEMERQMDEERDRSPPPVTLLLLKIAYIDGPVNKERIISRFDIQVPDHHTEYSFVRGLKFRIRAKTIQHNAPWISYDNMHLQVTSIPPSRIHLNDDRRTLASYGFTLDKQPIYINLRSTPDFTYGLPDGSLQSGVSIRFNISSVTRQHSTVEFRGIQVDTNITRLKMMLFGHTNVPVWQQIWFYGNIEVKPVDEELENILLSKHITKDGEAITVWITEAKLADRLMGIPAIQEPATYARIYLTNARHEHRTMDIPNITDDTTIDDVIVAVARKSGIPIQRQRWRFGGISLTTPANMRSLRLRVMAYNEAMCAFTVWEVEETETVWVEPPGGEIVEELVGNPREPYGEGDQVEDDLYSAD</sequence>
<dbReference type="PROSITE" id="PS50011">
    <property type="entry name" value="PROTEIN_KINASE_DOM"/>
    <property type="match status" value="1"/>
</dbReference>
<dbReference type="SUPFAM" id="SSF56112">
    <property type="entry name" value="Protein kinase-like (PK-like)"/>
    <property type="match status" value="1"/>
</dbReference>
<dbReference type="PANTHER" id="PTHR44305:SF24">
    <property type="entry name" value="TYROSINE-PROTEIN KINASE C03B1.5-RELATED"/>
    <property type="match status" value="1"/>
</dbReference>
<evidence type="ECO:0000313" key="3">
    <source>
        <dbReference type="EMBL" id="RDL42436.1"/>
    </source>
</evidence>
<dbReference type="InterPro" id="IPR000719">
    <property type="entry name" value="Prot_kinase_dom"/>
</dbReference>
<evidence type="ECO:0000259" key="2">
    <source>
        <dbReference type="PROSITE" id="PS50011"/>
    </source>
</evidence>
<feature type="region of interest" description="Disordered" evidence="1">
    <location>
        <begin position="310"/>
        <end position="338"/>
    </location>
</feature>
<dbReference type="GeneID" id="43595264"/>
<dbReference type="STRING" id="2656787.A0A370U3T9"/>
<feature type="domain" description="Protein kinase" evidence="2">
    <location>
        <begin position="104"/>
        <end position="454"/>
    </location>
</feature>
<feature type="compositionally biased region" description="Low complexity" evidence="1">
    <location>
        <begin position="479"/>
        <end position="488"/>
    </location>
</feature>
<protein>
    <recommendedName>
        <fullName evidence="2">Protein kinase domain-containing protein</fullName>
    </recommendedName>
</protein>
<feature type="region of interest" description="Disordered" evidence="1">
    <location>
        <begin position="837"/>
        <end position="859"/>
    </location>
</feature>
<dbReference type="InterPro" id="IPR008271">
    <property type="entry name" value="Ser/Thr_kinase_AS"/>
</dbReference>
<keyword evidence="4" id="KW-1185">Reference proteome</keyword>
<dbReference type="OrthoDB" id="4062651at2759"/>